<dbReference type="InterPro" id="IPR038389">
    <property type="entry name" value="PSMG2_sf"/>
</dbReference>
<dbReference type="STRING" id="765440.A0A0C3AY45"/>
<dbReference type="SUPFAM" id="SSF159659">
    <property type="entry name" value="Cgl1923-like"/>
    <property type="match status" value="1"/>
</dbReference>
<reference evidence="5 6" key="1">
    <citation type="submission" date="2014-04" db="EMBL/GenBank/DDBJ databases">
        <authorList>
            <consortium name="DOE Joint Genome Institute"/>
            <person name="Kuo A."/>
            <person name="Tarkka M."/>
            <person name="Buscot F."/>
            <person name="Kohler A."/>
            <person name="Nagy L.G."/>
            <person name="Floudas D."/>
            <person name="Copeland A."/>
            <person name="Barry K.W."/>
            <person name="Cichocki N."/>
            <person name="Veneault-Fourrey C."/>
            <person name="LaButti K."/>
            <person name="Lindquist E.A."/>
            <person name="Lipzen A."/>
            <person name="Lundell T."/>
            <person name="Morin E."/>
            <person name="Murat C."/>
            <person name="Sun H."/>
            <person name="Tunlid A."/>
            <person name="Henrissat B."/>
            <person name="Grigoriev I.V."/>
            <person name="Hibbett D.S."/>
            <person name="Martin F."/>
            <person name="Nordberg H.P."/>
            <person name="Cantor M.N."/>
            <person name="Hua S.X."/>
        </authorList>
    </citation>
    <scope>NUCLEOTIDE SEQUENCE [LARGE SCALE GENOMIC DNA]</scope>
    <source>
        <strain evidence="5 6">F 1598</strain>
    </source>
</reference>
<dbReference type="PANTHER" id="PTHR12970">
    <property type="entry name" value="PROTEASOME ASSEMBLY CHAPERONE 2"/>
    <property type="match status" value="1"/>
</dbReference>
<keyword evidence="6" id="KW-1185">Reference proteome</keyword>
<evidence type="ECO:0000256" key="1">
    <source>
        <dbReference type="ARBA" id="ARBA00019186"/>
    </source>
</evidence>
<comment type="subunit">
    <text evidence="4">Component of the 20S proteasome chaperone.</text>
</comment>
<dbReference type="InParanoid" id="A0A0C3AY45"/>
<dbReference type="HOGENOM" id="CLU_062640_2_2_1"/>
<proteinExistence type="inferred from homology"/>
<dbReference type="PANTHER" id="PTHR12970:SF1">
    <property type="entry name" value="PROTEASOME ASSEMBLY CHAPERONE 2"/>
    <property type="match status" value="1"/>
</dbReference>
<dbReference type="EMBL" id="KN833013">
    <property type="protein sequence ID" value="KIM78938.1"/>
    <property type="molecule type" value="Genomic_DNA"/>
</dbReference>
<dbReference type="InterPro" id="IPR019151">
    <property type="entry name" value="Proteasome_assmbl_chaperone_2"/>
</dbReference>
<evidence type="ECO:0000256" key="4">
    <source>
        <dbReference type="PIRNR" id="PIRNR010044"/>
    </source>
</evidence>
<accession>A0A0C3AY45</accession>
<name>A0A0C3AY45_PILCF</name>
<evidence type="ECO:0000313" key="6">
    <source>
        <dbReference type="Proteomes" id="UP000054166"/>
    </source>
</evidence>
<dbReference type="Proteomes" id="UP000054166">
    <property type="component" value="Unassembled WGS sequence"/>
</dbReference>
<evidence type="ECO:0000256" key="3">
    <source>
        <dbReference type="ARBA" id="ARBA00025745"/>
    </source>
</evidence>
<dbReference type="AlphaFoldDB" id="A0A0C3AY45"/>
<dbReference type="GO" id="GO:0043248">
    <property type="term" value="P:proteasome assembly"/>
    <property type="evidence" value="ECO:0007669"/>
    <property type="project" value="TreeGrafter"/>
</dbReference>
<dbReference type="InterPro" id="IPR016562">
    <property type="entry name" value="Proteasome_assmbl_chp_2_euk"/>
</dbReference>
<comment type="similarity">
    <text evidence="3 4">Belongs to the PSMG2 family.</text>
</comment>
<dbReference type="OrthoDB" id="10260712at2759"/>
<protein>
    <recommendedName>
        <fullName evidence="1 4">Proteasome assembly chaperone 2</fullName>
    </recommendedName>
</protein>
<evidence type="ECO:0000256" key="2">
    <source>
        <dbReference type="ARBA" id="ARBA00023186"/>
    </source>
</evidence>
<dbReference type="Pfam" id="PF09754">
    <property type="entry name" value="PAC2"/>
    <property type="match status" value="1"/>
</dbReference>
<gene>
    <name evidence="5" type="ORF">PILCRDRAFT_75020</name>
</gene>
<dbReference type="Gene3D" id="3.40.50.10900">
    <property type="entry name" value="PAC-like subunit"/>
    <property type="match status" value="2"/>
</dbReference>
<sequence length="258" mass="27913">MTFFYPAKGTRLAGKTLIVPVVSTANVSQLAVDLLIASLSLKQIGVFDAKYLVPVVGGREDGEEGITTPLELYGRDGVEIAIIQQRSPVMKSRKDEFTETLLGFIQSSGFTACLFLSGVDMSNRTDAQMLTPTYYIHPPNVPPLDSSPLSSLSQLPIPKYTSPVSQHPQANANESSIPFIPGGGLTRRFLSSLPSAWSIPTANLLQFVVEGDNRADANLFAVVVAKVLAADTLIREWKQPTSWTQGLFGTVHDQSLYG</sequence>
<dbReference type="GO" id="GO:0005829">
    <property type="term" value="C:cytosol"/>
    <property type="evidence" value="ECO:0007669"/>
    <property type="project" value="TreeGrafter"/>
</dbReference>
<evidence type="ECO:0000313" key="5">
    <source>
        <dbReference type="EMBL" id="KIM78938.1"/>
    </source>
</evidence>
<keyword evidence="2 4" id="KW-0143">Chaperone</keyword>
<organism evidence="5 6">
    <name type="scientific">Piloderma croceum (strain F 1598)</name>
    <dbReference type="NCBI Taxonomy" id="765440"/>
    <lineage>
        <taxon>Eukaryota</taxon>
        <taxon>Fungi</taxon>
        <taxon>Dikarya</taxon>
        <taxon>Basidiomycota</taxon>
        <taxon>Agaricomycotina</taxon>
        <taxon>Agaricomycetes</taxon>
        <taxon>Agaricomycetidae</taxon>
        <taxon>Atheliales</taxon>
        <taxon>Atheliaceae</taxon>
        <taxon>Piloderma</taxon>
    </lineage>
</organism>
<dbReference type="GO" id="GO:0005634">
    <property type="term" value="C:nucleus"/>
    <property type="evidence" value="ECO:0007669"/>
    <property type="project" value="TreeGrafter"/>
</dbReference>
<reference evidence="6" key="2">
    <citation type="submission" date="2015-01" db="EMBL/GenBank/DDBJ databases">
        <title>Evolutionary Origins and Diversification of the Mycorrhizal Mutualists.</title>
        <authorList>
            <consortium name="DOE Joint Genome Institute"/>
            <consortium name="Mycorrhizal Genomics Consortium"/>
            <person name="Kohler A."/>
            <person name="Kuo A."/>
            <person name="Nagy L.G."/>
            <person name="Floudas D."/>
            <person name="Copeland A."/>
            <person name="Barry K.W."/>
            <person name="Cichocki N."/>
            <person name="Veneault-Fourrey C."/>
            <person name="LaButti K."/>
            <person name="Lindquist E.A."/>
            <person name="Lipzen A."/>
            <person name="Lundell T."/>
            <person name="Morin E."/>
            <person name="Murat C."/>
            <person name="Riley R."/>
            <person name="Ohm R."/>
            <person name="Sun H."/>
            <person name="Tunlid A."/>
            <person name="Henrissat B."/>
            <person name="Grigoriev I.V."/>
            <person name="Hibbett D.S."/>
            <person name="Martin F."/>
        </authorList>
    </citation>
    <scope>NUCLEOTIDE SEQUENCE [LARGE SCALE GENOMIC DNA]</scope>
    <source>
        <strain evidence="6">F 1598</strain>
    </source>
</reference>
<comment type="function">
    <text evidence="4">Involved in 20S proteasome assembly.</text>
</comment>
<dbReference type="PIRSF" id="PIRSF010044">
    <property type="entry name" value="UCP010044"/>
    <property type="match status" value="1"/>
</dbReference>